<reference evidence="2 3" key="1">
    <citation type="journal article" date="2019" name="Commun. Biol.">
        <title>The bagworm genome reveals a unique fibroin gene that provides high tensile strength.</title>
        <authorList>
            <person name="Kono N."/>
            <person name="Nakamura H."/>
            <person name="Ohtoshi R."/>
            <person name="Tomita M."/>
            <person name="Numata K."/>
            <person name="Arakawa K."/>
        </authorList>
    </citation>
    <scope>NUCLEOTIDE SEQUENCE [LARGE SCALE GENOMIC DNA]</scope>
</reference>
<dbReference type="EMBL" id="BGZK01001252">
    <property type="protein sequence ID" value="GBP75543.1"/>
    <property type="molecule type" value="Genomic_DNA"/>
</dbReference>
<dbReference type="Proteomes" id="UP000299102">
    <property type="component" value="Unassembled WGS sequence"/>
</dbReference>
<feature type="region of interest" description="Disordered" evidence="1">
    <location>
        <begin position="63"/>
        <end position="89"/>
    </location>
</feature>
<evidence type="ECO:0000313" key="2">
    <source>
        <dbReference type="EMBL" id="GBP75543.1"/>
    </source>
</evidence>
<proteinExistence type="predicted"/>
<name>A0A4C1YJU0_EUMVA</name>
<gene>
    <name evidence="2" type="ORF">EVAR_53584_1</name>
</gene>
<evidence type="ECO:0000313" key="3">
    <source>
        <dbReference type="Proteomes" id="UP000299102"/>
    </source>
</evidence>
<dbReference type="AlphaFoldDB" id="A0A4C1YJU0"/>
<comment type="caution">
    <text evidence="2">The sequence shown here is derived from an EMBL/GenBank/DDBJ whole genome shotgun (WGS) entry which is preliminary data.</text>
</comment>
<sequence>MDETVCMFLRMCLVGMKRVRYLSILSNQYAIHRLRNRSGRIECERCVACCTLERAKFSERPWKVQSESGPVRRPLTENAPTGDVTRRRLSDERRARIETRLILLRNQE</sequence>
<keyword evidence="3" id="KW-1185">Reference proteome</keyword>
<protein>
    <submittedName>
        <fullName evidence="2">Uncharacterized protein</fullName>
    </submittedName>
</protein>
<organism evidence="2 3">
    <name type="scientific">Eumeta variegata</name>
    <name type="common">Bagworm moth</name>
    <name type="synonym">Eumeta japonica</name>
    <dbReference type="NCBI Taxonomy" id="151549"/>
    <lineage>
        <taxon>Eukaryota</taxon>
        <taxon>Metazoa</taxon>
        <taxon>Ecdysozoa</taxon>
        <taxon>Arthropoda</taxon>
        <taxon>Hexapoda</taxon>
        <taxon>Insecta</taxon>
        <taxon>Pterygota</taxon>
        <taxon>Neoptera</taxon>
        <taxon>Endopterygota</taxon>
        <taxon>Lepidoptera</taxon>
        <taxon>Glossata</taxon>
        <taxon>Ditrysia</taxon>
        <taxon>Tineoidea</taxon>
        <taxon>Psychidae</taxon>
        <taxon>Oiketicinae</taxon>
        <taxon>Eumeta</taxon>
    </lineage>
</organism>
<accession>A0A4C1YJU0</accession>
<evidence type="ECO:0000256" key="1">
    <source>
        <dbReference type="SAM" id="MobiDB-lite"/>
    </source>
</evidence>